<gene>
    <name evidence="1" type="ORF">LCMAC201_01210</name>
</gene>
<dbReference type="EMBL" id="MK500346">
    <property type="protein sequence ID" value="QBK87219.1"/>
    <property type="molecule type" value="Genomic_DNA"/>
</dbReference>
<accession>A0A481YVU5</accession>
<sequence length="83" mass="9253">MLMTQILHPHPAAKSRYNPVNGRLSMWSSRLLNNVVRKRRRVIACIFFPEGGQILWGEISDVMCSLLACGESILLACLSVLVA</sequence>
<protein>
    <submittedName>
        <fullName evidence="1">Uncharacterized protein</fullName>
    </submittedName>
</protein>
<name>A0A481YVU5_9VIRU</name>
<reference evidence="1" key="1">
    <citation type="journal article" date="2019" name="MBio">
        <title>Virus Genomes from Deep Sea Sediments Expand the Ocean Megavirome and Support Independent Origins of Viral Gigantism.</title>
        <authorList>
            <person name="Backstrom D."/>
            <person name="Yutin N."/>
            <person name="Jorgensen S.L."/>
            <person name="Dharamshi J."/>
            <person name="Homa F."/>
            <person name="Zaremba-Niedwiedzka K."/>
            <person name="Spang A."/>
            <person name="Wolf Y.I."/>
            <person name="Koonin E.V."/>
            <person name="Ettema T.J."/>
        </authorList>
    </citation>
    <scope>NUCLEOTIDE SEQUENCE</scope>
</reference>
<organism evidence="1">
    <name type="scientific">Marseillevirus LCMAC201</name>
    <dbReference type="NCBI Taxonomy" id="2506605"/>
    <lineage>
        <taxon>Viruses</taxon>
        <taxon>Varidnaviria</taxon>
        <taxon>Bamfordvirae</taxon>
        <taxon>Nucleocytoviricota</taxon>
        <taxon>Megaviricetes</taxon>
        <taxon>Pimascovirales</taxon>
        <taxon>Pimascovirales incertae sedis</taxon>
        <taxon>Marseilleviridae</taxon>
    </lineage>
</organism>
<evidence type="ECO:0000313" key="1">
    <source>
        <dbReference type="EMBL" id="QBK87219.1"/>
    </source>
</evidence>
<proteinExistence type="predicted"/>